<dbReference type="Pfam" id="PF05699">
    <property type="entry name" value="Dimer_Tnp_hAT"/>
    <property type="match status" value="1"/>
</dbReference>
<evidence type="ECO:0000313" key="4">
    <source>
        <dbReference type="RefSeq" id="XP_010445155.1"/>
    </source>
</evidence>
<proteinExistence type="predicted"/>
<dbReference type="RefSeq" id="XP_010445155.1">
    <property type="nucleotide sequence ID" value="XM_010446853.1"/>
</dbReference>
<feature type="compositionally biased region" description="Basic and acidic residues" evidence="1">
    <location>
        <begin position="1"/>
        <end position="10"/>
    </location>
</feature>
<name>A0ABM0URS1_CAMSA</name>
<dbReference type="GeneID" id="104727780"/>
<protein>
    <submittedName>
        <fullName evidence="4">Zinc finger MYM-type protein 1</fullName>
    </submittedName>
</protein>
<dbReference type="Pfam" id="PF14291">
    <property type="entry name" value="DUF4371"/>
    <property type="match status" value="1"/>
</dbReference>
<feature type="compositionally biased region" description="Basic and acidic residues" evidence="1">
    <location>
        <begin position="38"/>
        <end position="65"/>
    </location>
</feature>
<organism evidence="3 4">
    <name type="scientific">Camelina sativa</name>
    <name type="common">False flax</name>
    <name type="synonym">Myagrum sativum</name>
    <dbReference type="NCBI Taxonomy" id="90675"/>
    <lineage>
        <taxon>Eukaryota</taxon>
        <taxon>Viridiplantae</taxon>
        <taxon>Streptophyta</taxon>
        <taxon>Embryophyta</taxon>
        <taxon>Tracheophyta</taxon>
        <taxon>Spermatophyta</taxon>
        <taxon>Magnoliopsida</taxon>
        <taxon>eudicotyledons</taxon>
        <taxon>Gunneridae</taxon>
        <taxon>Pentapetalae</taxon>
        <taxon>rosids</taxon>
        <taxon>malvids</taxon>
        <taxon>Brassicales</taxon>
        <taxon>Brassicaceae</taxon>
        <taxon>Camelineae</taxon>
        <taxon>Camelina</taxon>
    </lineage>
</organism>
<sequence length="842" mass="97610">MKSRFEDGAAKKRKKKREEELTKSLANSMFRYLKKPKSHSDITADEHCETSKQGELNEVRIHSEEQEANNNRVEKDDEDVVGNHGDSVPFNEDSLDPANWGKIDQMLRDLLVGKGPLARPYEDYKFPKNVNGRHFSHKLYKRPMKNGDKQDRRWLIYSKKSEKIYCFCCKLFAGEKDTSQLAKTGFMDWNNVAGRLGQHERSHGHLVCMSQWMELELRLKKDITIDKSVQEEIKKEKNHWREVLLRLFALVKTLAKCNIAFRGSNDKIGENNNGNFLSFIEMFGVFDPVIREHIRRIKEKKTQYHYLSHKIQNELIAMLGSEMKLMIIKKIQEAKYFSVILDCTPDISHKEQMSLIIRCVDVSMDLAQVSEYFIHFLEVGDKSGKGLFDLLCDTLADLNLDIDDVRGQGYDNGSNMKGKHKGVQKRMLDVNPRAFYTPCGCHNLNLALCDMAKSSTKAIDFFGIIQRLYTLFSPSTTRWDIYKKMVGGPTLKPLSDTRWESHLESVKAIRFQAPEIRDALFFLVENTEDPKTRSEAECLAISETHGIGGFEFLFSIVIWYDILAAVNTVSKTLQSEDIDIDAEITQLKGLVSFFQKYRETGFEAAKVEATKIAVEMDIEPIFHVKRKRPIKKKTHFDEEPRQVDDESVVLSEEGKFRIEYFIKIMDQALVSLQTRLDQFQEYEKTFGFLFDLRKLNSATDDSLKESCINLEASLKHGERSDIDGIDLFFEIKVFREVLPENVKRTAEVLEFLRRLKDCYPNTWIAYRIMLTIPVSVASAERSFSKLKLIKSYLRSTMSQDRLNGLAMLSIEKDMIKHLDYEKLMNDFAERKATRSIFKKKFK</sequence>
<evidence type="ECO:0000313" key="3">
    <source>
        <dbReference type="Proteomes" id="UP000694864"/>
    </source>
</evidence>
<keyword evidence="3" id="KW-1185">Reference proteome</keyword>
<accession>A0ABM0URS1</accession>
<dbReference type="InterPro" id="IPR008906">
    <property type="entry name" value="HATC_C_dom"/>
</dbReference>
<dbReference type="SUPFAM" id="SSF53098">
    <property type="entry name" value="Ribonuclease H-like"/>
    <property type="match status" value="1"/>
</dbReference>
<feature type="domain" description="TTF-type" evidence="2">
    <location>
        <begin position="139"/>
        <end position="224"/>
    </location>
</feature>
<dbReference type="InterPro" id="IPR025398">
    <property type="entry name" value="DUF4371"/>
</dbReference>
<dbReference type="SMART" id="SM00597">
    <property type="entry name" value="ZnF_TTF"/>
    <property type="match status" value="1"/>
</dbReference>
<reference evidence="4" key="2">
    <citation type="submission" date="2025-08" db="UniProtKB">
        <authorList>
            <consortium name="RefSeq"/>
        </authorList>
    </citation>
    <scope>IDENTIFICATION</scope>
    <source>
        <tissue evidence="4">Leaf</tissue>
    </source>
</reference>
<evidence type="ECO:0000259" key="2">
    <source>
        <dbReference type="SMART" id="SM00597"/>
    </source>
</evidence>
<evidence type="ECO:0000256" key="1">
    <source>
        <dbReference type="SAM" id="MobiDB-lite"/>
    </source>
</evidence>
<dbReference type="InterPro" id="IPR012337">
    <property type="entry name" value="RNaseH-like_sf"/>
</dbReference>
<gene>
    <name evidence="4" type="primary">LOC104727780</name>
</gene>
<dbReference type="InterPro" id="IPR006580">
    <property type="entry name" value="Znf_TTF"/>
</dbReference>
<dbReference type="PANTHER" id="PTHR45749">
    <property type="match status" value="1"/>
</dbReference>
<dbReference type="PANTHER" id="PTHR45749:SF35">
    <property type="entry name" value="AC-LIKE TRANSPOSASE-RELATED"/>
    <property type="match status" value="1"/>
</dbReference>
<dbReference type="Proteomes" id="UP000694864">
    <property type="component" value="Chromosome 11"/>
</dbReference>
<reference evidence="3" key="1">
    <citation type="journal article" date="2014" name="Nat. Commun.">
        <title>The emerging biofuel crop Camelina sativa retains a highly undifferentiated hexaploid genome structure.</title>
        <authorList>
            <person name="Kagale S."/>
            <person name="Koh C."/>
            <person name="Nixon J."/>
            <person name="Bollina V."/>
            <person name="Clarke W.E."/>
            <person name="Tuteja R."/>
            <person name="Spillane C."/>
            <person name="Robinson S.J."/>
            <person name="Links M.G."/>
            <person name="Clarke C."/>
            <person name="Higgins E.E."/>
            <person name="Huebert T."/>
            <person name="Sharpe A.G."/>
            <person name="Parkin I.A."/>
        </authorList>
    </citation>
    <scope>NUCLEOTIDE SEQUENCE [LARGE SCALE GENOMIC DNA]</scope>
    <source>
        <strain evidence="3">cv. DH55</strain>
    </source>
</reference>
<feature type="region of interest" description="Disordered" evidence="1">
    <location>
        <begin position="1"/>
        <end position="81"/>
    </location>
</feature>